<name>A0AA42ITK8_9BURK</name>
<dbReference type="InterPro" id="IPR015947">
    <property type="entry name" value="PUA-like_sf"/>
</dbReference>
<evidence type="ECO:0000313" key="2">
    <source>
        <dbReference type="EMBL" id="MDH0734455.1"/>
    </source>
</evidence>
<dbReference type="CDD" id="cd06553">
    <property type="entry name" value="ASCH_Ef3133_like"/>
    <property type="match status" value="1"/>
</dbReference>
<proteinExistence type="predicted"/>
<reference evidence="3 5" key="2">
    <citation type="submission" date="2023-03" db="EMBL/GenBank/DDBJ databases">
        <title>Achromobacter spanius LIG8.</title>
        <authorList>
            <person name="Shrestha S."/>
        </authorList>
    </citation>
    <scope>NUCLEOTIDE SEQUENCE [LARGE SCALE GENOMIC DNA]</scope>
    <source>
        <strain evidence="3 5">LIG8</strain>
    </source>
</reference>
<dbReference type="PANTHER" id="PTHR39203">
    <property type="entry name" value="CYTOPLASMIC PROTEIN-RELATED"/>
    <property type="match status" value="1"/>
</dbReference>
<dbReference type="InterPro" id="IPR007374">
    <property type="entry name" value="ASCH_domain"/>
</dbReference>
<gene>
    <name evidence="2" type="ORF">N5D93_01460</name>
    <name evidence="3" type="ORF">P8T11_20290</name>
</gene>
<dbReference type="RefSeq" id="WP_268080349.1">
    <property type="nucleotide sequence ID" value="NZ_CBFGSQ010000101.1"/>
</dbReference>
<evidence type="ECO:0000259" key="1">
    <source>
        <dbReference type="SMART" id="SM01022"/>
    </source>
</evidence>
<dbReference type="EMBL" id="JAOCDZ010000001">
    <property type="protein sequence ID" value="MDH0734455.1"/>
    <property type="molecule type" value="Genomic_DNA"/>
</dbReference>
<reference evidence="2" key="1">
    <citation type="submission" date="2022-09" db="EMBL/GenBank/DDBJ databases">
        <title>Intensive care unit water sources are persistently colonized with multi-drug resistant bacteria and are the site of extensive horizontal gene transfer of antibiotic resistance genes.</title>
        <authorList>
            <person name="Diorio-Toth L."/>
        </authorList>
    </citation>
    <scope>NUCLEOTIDE SEQUENCE</scope>
    <source>
        <strain evidence="2">GD03843</strain>
    </source>
</reference>
<dbReference type="Proteomes" id="UP001214170">
    <property type="component" value="Chromosome"/>
</dbReference>
<dbReference type="Proteomes" id="UP001161094">
    <property type="component" value="Unassembled WGS sequence"/>
</dbReference>
<evidence type="ECO:0000313" key="4">
    <source>
        <dbReference type="Proteomes" id="UP001161094"/>
    </source>
</evidence>
<dbReference type="PIRSF" id="PIRSF021320">
    <property type="entry name" value="DUF984"/>
    <property type="match status" value="1"/>
</dbReference>
<dbReference type="InterPro" id="IPR009326">
    <property type="entry name" value="DUF984"/>
</dbReference>
<keyword evidence="5" id="KW-1185">Reference proteome</keyword>
<evidence type="ECO:0000313" key="5">
    <source>
        <dbReference type="Proteomes" id="UP001214170"/>
    </source>
</evidence>
<feature type="domain" description="ASCH" evidence="1">
    <location>
        <begin position="18"/>
        <end position="133"/>
    </location>
</feature>
<evidence type="ECO:0000313" key="3">
    <source>
        <dbReference type="EMBL" id="WFP06652.1"/>
    </source>
</evidence>
<dbReference type="PANTHER" id="PTHR39203:SF1">
    <property type="entry name" value="CYTOPLASMIC PROTEIN"/>
    <property type="match status" value="1"/>
</dbReference>
<accession>A0AA42ITK8</accession>
<dbReference type="AlphaFoldDB" id="A0AA42ITK8"/>
<dbReference type="SUPFAM" id="SSF88697">
    <property type="entry name" value="PUA domain-like"/>
    <property type="match status" value="1"/>
</dbReference>
<dbReference type="SMART" id="SM01022">
    <property type="entry name" value="ASCH"/>
    <property type="match status" value="1"/>
</dbReference>
<dbReference type="Gene3D" id="3.10.400.10">
    <property type="entry name" value="Sulfate adenylyltransferase"/>
    <property type="match status" value="1"/>
</dbReference>
<dbReference type="Pfam" id="PF04266">
    <property type="entry name" value="ASCH"/>
    <property type="match status" value="1"/>
</dbReference>
<dbReference type="EMBL" id="CP121261">
    <property type="protein sequence ID" value="WFP06652.1"/>
    <property type="molecule type" value="Genomic_DNA"/>
</dbReference>
<sequence length="137" mass="15097">MTKPSIKPPAPYEDAVTFQFGDSPELADELLALVLAGTKTATCGALHHFDDEEPVPQAGRRDVVLDGQGRPACVIETTGVLIQRFDQVDEAFALAEGEGPYPVWRDAHIAYFERNGGYAPDMMLVCERFRVVEVFAR</sequence>
<organism evidence="2 4">
    <name type="scientific">Achromobacter spanius</name>
    <dbReference type="NCBI Taxonomy" id="217203"/>
    <lineage>
        <taxon>Bacteria</taxon>
        <taxon>Pseudomonadati</taxon>
        <taxon>Pseudomonadota</taxon>
        <taxon>Betaproteobacteria</taxon>
        <taxon>Burkholderiales</taxon>
        <taxon>Alcaligenaceae</taxon>
        <taxon>Achromobacter</taxon>
    </lineage>
</organism>
<protein>
    <submittedName>
        <fullName evidence="2">ASCH domain-containing protein</fullName>
    </submittedName>
</protein>